<feature type="transmembrane region" description="Helical" evidence="4">
    <location>
        <begin position="418"/>
        <end position="436"/>
    </location>
</feature>
<gene>
    <name evidence="5" type="ORF">BRENAR_LOCUS4505</name>
</gene>
<feature type="transmembrane region" description="Helical" evidence="4">
    <location>
        <begin position="114"/>
        <end position="137"/>
    </location>
</feature>
<evidence type="ECO:0000256" key="3">
    <source>
        <dbReference type="SAM" id="Coils"/>
    </source>
</evidence>
<evidence type="ECO:0000313" key="5">
    <source>
        <dbReference type="EMBL" id="VEU23776.1"/>
    </source>
</evidence>
<dbReference type="Gene3D" id="1.20.1250.20">
    <property type="entry name" value="MFS general substrate transporter like domains"/>
    <property type="match status" value="2"/>
</dbReference>
<name>A0A448YS90_BRENA</name>
<organism evidence="5 6">
    <name type="scientific">Brettanomyces naardenensis</name>
    <name type="common">Yeast</name>
    <dbReference type="NCBI Taxonomy" id="13370"/>
    <lineage>
        <taxon>Eukaryota</taxon>
        <taxon>Fungi</taxon>
        <taxon>Dikarya</taxon>
        <taxon>Ascomycota</taxon>
        <taxon>Saccharomycotina</taxon>
        <taxon>Pichiomycetes</taxon>
        <taxon>Pichiales</taxon>
        <taxon>Pichiaceae</taxon>
        <taxon>Brettanomyces</taxon>
    </lineage>
</organism>
<keyword evidence="4" id="KW-1133">Transmembrane helix</keyword>
<evidence type="ECO:0000256" key="2">
    <source>
        <dbReference type="ARBA" id="ARBA00006727"/>
    </source>
</evidence>
<comment type="similarity">
    <text evidence="2">Belongs to the major facilitator superfamily. Monocarboxylate porter (TC 2.A.1.13) family.</text>
</comment>
<evidence type="ECO:0000313" key="6">
    <source>
        <dbReference type="Proteomes" id="UP000290900"/>
    </source>
</evidence>
<feature type="transmembrane region" description="Helical" evidence="4">
    <location>
        <begin position="332"/>
        <end position="359"/>
    </location>
</feature>
<proteinExistence type="inferred from homology"/>
<accession>A0A448YS90</accession>
<dbReference type="Pfam" id="PF07690">
    <property type="entry name" value="MFS_1"/>
    <property type="match status" value="1"/>
</dbReference>
<dbReference type="InterPro" id="IPR011701">
    <property type="entry name" value="MFS"/>
</dbReference>
<dbReference type="AlphaFoldDB" id="A0A448YS90"/>
<reference evidence="5 6" key="1">
    <citation type="submission" date="2018-12" db="EMBL/GenBank/DDBJ databases">
        <authorList>
            <person name="Tiukova I."/>
            <person name="Dainat J."/>
        </authorList>
    </citation>
    <scope>NUCLEOTIDE SEQUENCE [LARGE SCALE GENOMIC DNA]</scope>
</reference>
<keyword evidence="4" id="KW-0472">Membrane</keyword>
<feature type="transmembrane region" description="Helical" evidence="4">
    <location>
        <begin position="182"/>
        <end position="200"/>
    </location>
</feature>
<keyword evidence="6" id="KW-1185">Reference proteome</keyword>
<dbReference type="OrthoDB" id="2213137at2759"/>
<keyword evidence="4" id="KW-0812">Transmembrane</keyword>
<evidence type="ECO:0000256" key="4">
    <source>
        <dbReference type="SAM" id="Phobius"/>
    </source>
</evidence>
<dbReference type="GO" id="GO:0016020">
    <property type="term" value="C:membrane"/>
    <property type="evidence" value="ECO:0007669"/>
    <property type="project" value="UniProtKB-SubCell"/>
</dbReference>
<protein>
    <submittedName>
        <fullName evidence="5">DEKNAAC104884</fullName>
    </submittedName>
</protein>
<dbReference type="EMBL" id="CAACVR010000056">
    <property type="protein sequence ID" value="VEU23776.1"/>
    <property type="molecule type" value="Genomic_DNA"/>
</dbReference>
<feature type="transmembrane region" description="Helical" evidence="4">
    <location>
        <begin position="212"/>
        <end position="231"/>
    </location>
</feature>
<feature type="transmembrane region" description="Helical" evidence="4">
    <location>
        <begin position="243"/>
        <end position="264"/>
    </location>
</feature>
<feature type="transmembrane region" description="Helical" evidence="4">
    <location>
        <begin position="485"/>
        <end position="505"/>
    </location>
</feature>
<dbReference type="Proteomes" id="UP000290900">
    <property type="component" value="Unassembled WGS sequence"/>
</dbReference>
<dbReference type="InterPro" id="IPR036259">
    <property type="entry name" value="MFS_trans_sf"/>
</dbReference>
<feature type="transmembrane region" description="Helical" evidence="4">
    <location>
        <begin position="157"/>
        <end position="175"/>
    </location>
</feature>
<evidence type="ECO:0000256" key="1">
    <source>
        <dbReference type="ARBA" id="ARBA00004141"/>
    </source>
</evidence>
<dbReference type="CDD" id="cd17352">
    <property type="entry name" value="MFS_MCT_SLC16"/>
    <property type="match status" value="1"/>
</dbReference>
<dbReference type="InParanoid" id="A0A448YS90"/>
<dbReference type="PANTHER" id="PTHR11360">
    <property type="entry name" value="MONOCARBOXYLATE TRANSPORTER"/>
    <property type="match status" value="1"/>
</dbReference>
<comment type="subcellular location">
    <subcellularLocation>
        <location evidence="1">Membrane</location>
        <topology evidence="1">Multi-pass membrane protein</topology>
    </subcellularLocation>
</comment>
<dbReference type="PANTHER" id="PTHR11360:SF315">
    <property type="entry name" value="TRANSPORTER MCH2-RELATED"/>
    <property type="match status" value="1"/>
</dbReference>
<dbReference type="FunCoup" id="A0A448YS90">
    <property type="interactions" value="442"/>
</dbReference>
<sequence>MSRVTSLHRAISENVRNVAERIRDDNLESAKEEAEKRRTRLGREMTNLGLEEAVRIATYKSENAELLKQKRREMEAASAAELEEIKRQQAIELERVITGAAKGEEGIPPPDKGYAWVMALAGFMLLFATWGSNGAYGVFLSYWLNNSTFPGAGAKDYALIGSMVLCLAQSLAPFTQMLSAILGIKPVMTVGVGLHFLGYMLCSYCDKLWQLYLTQGFLVGLGFALVFNPLNTLMPEWFDKKRGISSGIIVSASGVGGVIFSLASQSLIDQTGEFRWSVRMIAFICLAFEVVLTLLAKPRIPKHRLKSVAEIKTRASVLFNFKILNLWYVHSITVWFLLILGCYIISLFSLSAYCTFMGFSQKVGSDMTAIFNGCQAIGRFSIGLASDHTGRVNLALVLNVVMIVLIFAMWINSFSYNCILFYSILSGLSFGSASTLNQPIMADQVEPELFPSAWSYENFFMGVWSLVVELIALELRDQGKKRPFIRAQICAGFFATGGIFFLIPIRELKIRLFLQKRLAATDAALMDKDAELTTEGRALFEKRKVHYIAILRPGIHAYLHRLVYPIRV</sequence>
<dbReference type="InterPro" id="IPR050327">
    <property type="entry name" value="Proton-linked_MCT"/>
</dbReference>
<feature type="transmembrane region" description="Helical" evidence="4">
    <location>
        <begin position="456"/>
        <end position="473"/>
    </location>
</feature>
<dbReference type="SUPFAM" id="SSF103473">
    <property type="entry name" value="MFS general substrate transporter"/>
    <property type="match status" value="1"/>
</dbReference>
<keyword evidence="3" id="KW-0175">Coiled coil</keyword>
<feature type="transmembrane region" description="Helical" evidence="4">
    <location>
        <begin position="276"/>
        <end position="296"/>
    </location>
</feature>
<feature type="coiled-coil region" evidence="3">
    <location>
        <begin position="24"/>
        <end position="84"/>
    </location>
</feature>
<dbReference type="GO" id="GO:0022857">
    <property type="term" value="F:transmembrane transporter activity"/>
    <property type="evidence" value="ECO:0007669"/>
    <property type="project" value="InterPro"/>
</dbReference>
<feature type="transmembrane region" description="Helical" evidence="4">
    <location>
        <begin position="392"/>
        <end position="411"/>
    </location>
</feature>